<dbReference type="GO" id="GO:0008168">
    <property type="term" value="F:methyltransferase activity"/>
    <property type="evidence" value="ECO:0007669"/>
    <property type="project" value="UniProtKB-KW"/>
</dbReference>
<keyword evidence="2" id="KW-0808">Transferase</keyword>
<dbReference type="Pfam" id="PF13847">
    <property type="entry name" value="Methyltransf_31"/>
    <property type="match status" value="1"/>
</dbReference>
<evidence type="ECO:0000259" key="1">
    <source>
        <dbReference type="Pfam" id="PF13847"/>
    </source>
</evidence>
<reference evidence="2 3" key="1">
    <citation type="submission" date="2021-05" db="EMBL/GenBank/DDBJ databases">
        <title>Draft Genome Sequences of Clinical Respiratory Isolates of Mycobacterium goodii Recovered in Ireland.</title>
        <authorList>
            <person name="Flanagan P.R."/>
            <person name="Mok S."/>
            <person name="Roycroft E."/>
            <person name="Rogers T.R."/>
            <person name="Fitzgibbon M."/>
        </authorList>
    </citation>
    <scope>NUCLEOTIDE SEQUENCE [LARGE SCALE GENOMIC DNA]</scope>
    <source>
        <strain evidence="2 3">14IE55</strain>
    </source>
</reference>
<keyword evidence="3" id="KW-1185">Reference proteome</keyword>
<keyword evidence="2" id="KW-0489">Methyltransferase</keyword>
<protein>
    <submittedName>
        <fullName evidence="2">Class I SAM-dependent methyltransferase</fullName>
    </submittedName>
</protein>
<name>A0ABS6HTS6_MYCGD</name>
<organism evidence="2 3">
    <name type="scientific">Mycolicibacterium goodii</name>
    <name type="common">Mycobacterium goodii</name>
    <dbReference type="NCBI Taxonomy" id="134601"/>
    <lineage>
        <taxon>Bacteria</taxon>
        <taxon>Bacillati</taxon>
        <taxon>Actinomycetota</taxon>
        <taxon>Actinomycetes</taxon>
        <taxon>Mycobacteriales</taxon>
        <taxon>Mycobacteriaceae</taxon>
        <taxon>Mycolicibacterium</taxon>
    </lineage>
</organism>
<dbReference type="PANTHER" id="PTHR43861">
    <property type="entry name" value="TRANS-ACONITATE 2-METHYLTRANSFERASE-RELATED"/>
    <property type="match status" value="1"/>
</dbReference>
<dbReference type="SUPFAM" id="SSF53335">
    <property type="entry name" value="S-adenosyl-L-methionine-dependent methyltransferases"/>
    <property type="match status" value="1"/>
</dbReference>
<gene>
    <name evidence="2" type="ORF">KL859_22440</name>
</gene>
<sequence length="262" mass="28527">MDLRIISGLWDTDTGRALRFVTDHLLCAAGVSAGMRVLNLHCGHGDLTFTVADRVGGTGRVVGVDPSADAVKAARARSESLGYTNVEFLRAHVDKLPGSSSFDAVVGRHVLTGHRDPVEFLRLASGFVRSRGVLAVHEMDLSRGVRSVPPLPELRQVNDVTGLVMERMGILPDVGGRLVDLFDEADLPPPTLFAHSIVSSGLDRPVFSLITHVMHSLLPYMSADEAARIDIATLERRLQHSASHLRSQVEFIPQVCAWVRMD</sequence>
<dbReference type="InterPro" id="IPR025714">
    <property type="entry name" value="Methyltranfer_dom"/>
</dbReference>
<comment type="caution">
    <text evidence="2">The sequence shown here is derived from an EMBL/GenBank/DDBJ whole genome shotgun (WGS) entry which is preliminary data.</text>
</comment>
<feature type="domain" description="Methyltransferase" evidence="1">
    <location>
        <begin position="33"/>
        <end position="140"/>
    </location>
</feature>
<dbReference type="Proteomes" id="UP000696413">
    <property type="component" value="Unassembled WGS sequence"/>
</dbReference>
<accession>A0ABS6HTS6</accession>
<dbReference type="Gene3D" id="3.40.50.150">
    <property type="entry name" value="Vaccinia Virus protein VP39"/>
    <property type="match status" value="1"/>
</dbReference>
<evidence type="ECO:0000313" key="3">
    <source>
        <dbReference type="Proteomes" id="UP000696413"/>
    </source>
</evidence>
<dbReference type="RefSeq" id="WP_214395519.1">
    <property type="nucleotide sequence ID" value="NZ_JAHBOL010000006.1"/>
</dbReference>
<evidence type="ECO:0000313" key="2">
    <source>
        <dbReference type="EMBL" id="MBU8825618.1"/>
    </source>
</evidence>
<dbReference type="EMBL" id="JAHBOM010000018">
    <property type="protein sequence ID" value="MBU8825618.1"/>
    <property type="molecule type" value="Genomic_DNA"/>
</dbReference>
<dbReference type="InterPro" id="IPR029063">
    <property type="entry name" value="SAM-dependent_MTases_sf"/>
</dbReference>
<dbReference type="GO" id="GO:0032259">
    <property type="term" value="P:methylation"/>
    <property type="evidence" value="ECO:0007669"/>
    <property type="project" value="UniProtKB-KW"/>
</dbReference>
<proteinExistence type="predicted"/>